<dbReference type="Gene3D" id="4.10.110.10">
    <property type="entry name" value="Spasmolytic Protein, domain 1"/>
    <property type="match status" value="1"/>
</dbReference>
<dbReference type="InterPro" id="IPR011013">
    <property type="entry name" value="Gal_mutarotase_sf_dom"/>
</dbReference>
<keyword evidence="1" id="KW-1015">Disulfide bond</keyword>
<sequence>MADLAVIALNQMMAAIRHLIIFFLLFDLSIGINIRDQSSQLSERIDCFPESESIFSNYSKDKCLERNCLFDDWVPSDTIQCYLRPNYEYILRENPQQTENGIRLRLQRNQAVGSMFPAPIENIVLDVQHYTNDIIRFRLYDEDNQRYEVPIPLSPGSSQVSSAQYEFHHWSDPLRDNILSFSIKRQSNQATLFDTSLGGLILNDQFLQIVTRLQSPHIYGFGENNHDTLKHNVNERKTWGIFARDQVPSGNMHGVLLLNSNAMDYSFGSVPSLTMRTIGGILDFFVFLGPKPEQVIQQYTWLVGRSILPPYWSLGFQLAR</sequence>
<dbReference type="SUPFAM" id="SSF57492">
    <property type="entry name" value="Trefoil"/>
    <property type="match status" value="1"/>
</dbReference>
<dbReference type="CDD" id="cd00111">
    <property type="entry name" value="Trefoil"/>
    <property type="match status" value="1"/>
</dbReference>
<dbReference type="Pfam" id="PF00088">
    <property type="entry name" value="Trefoil"/>
    <property type="match status" value="1"/>
</dbReference>
<reference evidence="4" key="1">
    <citation type="submission" date="2021-02" db="EMBL/GenBank/DDBJ databases">
        <authorList>
            <person name="Nowell W R."/>
        </authorList>
    </citation>
    <scope>NUCLEOTIDE SEQUENCE</scope>
</reference>
<evidence type="ECO:0000313" key="5">
    <source>
        <dbReference type="Proteomes" id="UP000663864"/>
    </source>
</evidence>
<protein>
    <recommendedName>
        <fullName evidence="3">P-type domain-containing protein</fullName>
    </recommendedName>
</protein>
<gene>
    <name evidence="4" type="ORF">ZHD862_LOCUS9006</name>
</gene>
<dbReference type="GO" id="GO:0030246">
    <property type="term" value="F:carbohydrate binding"/>
    <property type="evidence" value="ECO:0007669"/>
    <property type="project" value="InterPro"/>
</dbReference>
<name>A0A814BRC9_9BILA</name>
<keyword evidence="2" id="KW-1133">Transmembrane helix</keyword>
<dbReference type="EMBL" id="CAJNOT010000300">
    <property type="protein sequence ID" value="CAF0932337.1"/>
    <property type="molecule type" value="Genomic_DNA"/>
</dbReference>
<dbReference type="CDD" id="cd14752">
    <property type="entry name" value="GH31_N"/>
    <property type="match status" value="1"/>
</dbReference>
<dbReference type="InterPro" id="IPR044913">
    <property type="entry name" value="P_trefoil_dom_sf"/>
</dbReference>
<dbReference type="SUPFAM" id="SSF74650">
    <property type="entry name" value="Galactose mutarotase-like"/>
    <property type="match status" value="1"/>
</dbReference>
<evidence type="ECO:0000313" key="4">
    <source>
        <dbReference type="EMBL" id="CAF0932337.1"/>
    </source>
</evidence>
<organism evidence="4 5">
    <name type="scientific">Rotaria sordida</name>
    <dbReference type="NCBI Taxonomy" id="392033"/>
    <lineage>
        <taxon>Eukaryota</taxon>
        <taxon>Metazoa</taxon>
        <taxon>Spiralia</taxon>
        <taxon>Gnathifera</taxon>
        <taxon>Rotifera</taxon>
        <taxon>Eurotatoria</taxon>
        <taxon>Bdelloidea</taxon>
        <taxon>Philodinida</taxon>
        <taxon>Philodinidae</taxon>
        <taxon>Rotaria</taxon>
    </lineage>
</organism>
<keyword evidence="2" id="KW-0812">Transmembrane</keyword>
<dbReference type="InterPro" id="IPR000519">
    <property type="entry name" value="P_trefoil_dom"/>
</dbReference>
<dbReference type="AlphaFoldDB" id="A0A814BRC9"/>
<comment type="caution">
    <text evidence="4">The sequence shown here is derived from an EMBL/GenBank/DDBJ whole genome shotgun (WGS) entry which is preliminary data.</text>
</comment>
<evidence type="ECO:0000256" key="1">
    <source>
        <dbReference type="ARBA" id="ARBA00023157"/>
    </source>
</evidence>
<dbReference type="Proteomes" id="UP000663864">
    <property type="component" value="Unassembled WGS sequence"/>
</dbReference>
<evidence type="ECO:0000256" key="2">
    <source>
        <dbReference type="SAM" id="Phobius"/>
    </source>
</evidence>
<proteinExistence type="predicted"/>
<feature type="domain" description="P-type" evidence="3">
    <location>
        <begin position="41"/>
        <end position="82"/>
    </location>
</feature>
<accession>A0A814BRC9</accession>
<dbReference type="Gene3D" id="2.60.40.1760">
    <property type="entry name" value="glycosyl hydrolase (family 31)"/>
    <property type="match status" value="1"/>
</dbReference>
<dbReference type="PANTHER" id="PTHR22762">
    <property type="entry name" value="ALPHA-GLUCOSIDASE"/>
    <property type="match status" value="1"/>
</dbReference>
<dbReference type="GO" id="GO:0004558">
    <property type="term" value="F:alpha-1,4-glucosidase activity"/>
    <property type="evidence" value="ECO:0007669"/>
    <property type="project" value="TreeGrafter"/>
</dbReference>
<dbReference type="GO" id="GO:0005975">
    <property type="term" value="P:carbohydrate metabolic process"/>
    <property type="evidence" value="ECO:0007669"/>
    <property type="project" value="InterPro"/>
</dbReference>
<dbReference type="PANTHER" id="PTHR22762:SF133">
    <property type="entry name" value="P-TYPE DOMAIN-CONTAINING PROTEIN"/>
    <property type="match status" value="1"/>
</dbReference>
<feature type="transmembrane region" description="Helical" evidence="2">
    <location>
        <begin position="12"/>
        <end position="34"/>
    </location>
</feature>
<keyword evidence="2" id="KW-0472">Membrane</keyword>
<evidence type="ECO:0000259" key="3">
    <source>
        <dbReference type="Pfam" id="PF00088"/>
    </source>
</evidence>